<dbReference type="PROSITE" id="PS51359">
    <property type="entry name" value="COX5B_2"/>
    <property type="match status" value="1"/>
</dbReference>
<evidence type="ECO:0000256" key="8">
    <source>
        <dbReference type="ARBA" id="ARBA00023128"/>
    </source>
</evidence>
<evidence type="ECO:0000256" key="5">
    <source>
        <dbReference type="ARBA" id="ARBA00022792"/>
    </source>
</evidence>
<dbReference type="InterPro" id="IPR036972">
    <property type="entry name" value="Cyt_c_oxidase_su5b_sf"/>
</dbReference>
<feature type="region of interest" description="Disordered" evidence="13">
    <location>
        <begin position="166"/>
        <end position="188"/>
    </location>
</feature>
<keyword evidence="4 12" id="KW-0479">Metal-binding</keyword>
<dbReference type="PANTHER" id="PTHR10122">
    <property type="entry name" value="CYTOCHROME C OXIDASE SUBUNIT 5B, MITOCHONDRIAL"/>
    <property type="match status" value="1"/>
</dbReference>
<evidence type="ECO:0000256" key="11">
    <source>
        <dbReference type="ARBA" id="ARBA00070613"/>
    </source>
</evidence>
<evidence type="ECO:0000256" key="12">
    <source>
        <dbReference type="PIRSR" id="PIRSR602124-2"/>
    </source>
</evidence>
<dbReference type="PANTHER" id="PTHR10122:SF0">
    <property type="entry name" value="CYTOCHROME C OXIDASE SUBUNIT 5B, ISOFORM A-RELATED"/>
    <property type="match status" value="1"/>
</dbReference>
<keyword evidence="9" id="KW-0472">Membrane</keyword>
<evidence type="ECO:0000256" key="10">
    <source>
        <dbReference type="ARBA" id="ARBA00031366"/>
    </source>
</evidence>
<evidence type="ECO:0000313" key="15">
    <source>
        <dbReference type="Proteomes" id="UP000034841"/>
    </source>
</evidence>
<comment type="caution">
    <text evidence="14">The sequence shown here is derived from an EMBL/GenBank/DDBJ whole genome shotgun (WGS) entry which is preliminary data.</text>
</comment>
<reference evidence="14 15" key="1">
    <citation type="submission" date="2015-04" db="EMBL/GenBank/DDBJ databases">
        <title>Genome sequence of Ceratocystis platani, a major pathogen of plane trees.</title>
        <authorList>
            <person name="Belbahri L."/>
        </authorList>
    </citation>
    <scope>NUCLEOTIDE SEQUENCE [LARGE SCALE GENOMIC DNA]</scope>
    <source>
        <strain evidence="14 15">CFO</strain>
    </source>
</reference>
<feature type="binding site" evidence="12">
    <location>
        <position position="155"/>
    </location>
    <ligand>
        <name>Zn(2+)</name>
        <dbReference type="ChEBI" id="CHEBI:29105"/>
    </ligand>
</feature>
<comment type="similarity">
    <text evidence="3">Belongs to the cytochrome c oxidase subunit 5B family.</text>
</comment>
<dbReference type="GO" id="GO:0005743">
    <property type="term" value="C:mitochondrial inner membrane"/>
    <property type="evidence" value="ECO:0007669"/>
    <property type="project" value="UniProtKB-SubCell"/>
</dbReference>
<dbReference type="GO" id="GO:0008270">
    <property type="term" value="F:zinc ion binding"/>
    <property type="evidence" value="ECO:0007669"/>
    <property type="project" value="EnsemblFungi"/>
</dbReference>
<evidence type="ECO:0000313" key="14">
    <source>
        <dbReference type="EMBL" id="KKF94205.1"/>
    </source>
</evidence>
<keyword evidence="15" id="KW-1185">Reference proteome</keyword>
<dbReference type="GO" id="GO:0004129">
    <property type="term" value="F:cytochrome-c oxidase activity"/>
    <property type="evidence" value="ECO:0007669"/>
    <property type="project" value="EnsemblFungi"/>
</dbReference>
<dbReference type="Proteomes" id="UP000034841">
    <property type="component" value="Unassembled WGS sequence"/>
</dbReference>
<sequence>MLAKRSVIQVARRAAVSATPLARRGFATTMIQREEVKSAPAAAPKTPVAASKGLSEIRTADDLFGVGAQPGTIPTDLEQSTGLERLEILSKMEGFDLFDMTPLDATRKGTLQDPIMVTSAGPEQYAGCTGLPAGSHPVLWLTMTKERPVERCPECGSVYKMDYVGPEEDPHDHHHHESPEAPGETTFANFVKPEYL</sequence>
<proteinExistence type="inferred from homology"/>
<dbReference type="CDD" id="cd00924">
    <property type="entry name" value="Cyt_c_Oxidase_Vb"/>
    <property type="match status" value="1"/>
</dbReference>
<accession>A0A0F8B2R9</accession>
<dbReference type="Pfam" id="PF01215">
    <property type="entry name" value="COX5B"/>
    <property type="match status" value="1"/>
</dbReference>
<dbReference type="GO" id="GO:0045277">
    <property type="term" value="C:respiratory chain complex IV"/>
    <property type="evidence" value="ECO:0007669"/>
    <property type="project" value="EnsemblFungi"/>
</dbReference>
<dbReference type="OrthoDB" id="10249250at2759"/>
<keyword evidence="6 12" id="KW-0862">Zinc</keyword>
<dbReference type="SUPFAM" id="SSF57802">
    <property type="entry name" value="Rubredoxin-like"/>
    <property type="match status" value="1"/>
</dbReference>
<comment type="pathway">
    <text evidence="2">Energy metabolism; oxidative phosphorylation.</text>
</comment>
<keyword evidence="5" id="KW-0999">Mitochondrion inner membrane</keyword>
<feature type="binding site" evidence="12">
    <location>
        <position position="136"/>
    </location>
    <ligand>
        <name>Zn(2+)</name>
        <dbReference type="ChEBI" id="CHEBI:29105"/>
    </ligand>
</feature>
<dbReference type="AlphaFoldDB" id="A0A0F8B2R9"/>
<name>A0A0F8B2R9_CERFI</name>
<gene>
    <name evidence="14" type="primary">cox-4</name>
    <name evidence="14" type="ORF">CFO_g3430</name>
</gene>
<dbReference type="EMBL" id="LBBL01000174">
    <property type="protein sequence ID" value="KKF94205.1"/>
    <property type="molecule type" value="Genomic_DNA"/>
</dbReference>
<dbReference type="Gene3D" id="2.60.11.10">
    <property type="entry name" value="Cytochrome c oxidase, subunit Vb"/>
    <property type="match status" value="1"/>
</dbReference>
<dbReference type="GO" id="GO:0006123">
    <property type="term" value="P:mitochondrial electron transport, cytochrome c to oxygen"/>
    <property type="evidence" value="ECO:0007669"/>
    <property type="project" value="EnsemblFungi"/>
</dbReference>
<feature type="binding site" evidence="12">
    <location>
        <position position="128"/>
    </location>
    <ligand>
        <name>Zn(2+)</name>
        <dbReference type="ChEBI" id="CHEBI:29105"/>
    </ligand>
</feature>
<evidence type="ECO:0000256" key="7">
    <source>
        <dbReference type="ARBA" id="ARBA00022946"/>
    </source>
</evidence>
<evidence type="ECO:0000256" key="1">
    <source>
        <dbReference type="ARBA" id="ARBA00004443"/>
    </source>
</evidence>
<dbReference type="GO" id="GO:0033617">
    <property type="term" value="P:mitochondrial respiratory chain complex IV assembly"/>
    <property type="evidence" value="ECO:0007669"/>
    <property type="project" value="EnsemblFungi"/>
</dbReference>
<protein>
    <recommendedName>
        <fullName evidence="11">Cytochrome c oxidase subunit 4, mitochondrial</fullName>
    </recommendedName>
    <alternativeName>
        <fullName evidence="10">Cytochrome c oxidase polypeptide IV</fullName>
    </alternativeName>
</protein>
<dbReference type="InterPro" id="IPR002124">
    <property type="entry name" value="Cyt_c_oxidase_su5b"/>
</dbReference>
<evidence type="ECO:0000256" key="3">
    <source>
        <dbReference type="ARBA" id="ARBA00010292"/>
    </source>
</evidence>
<evidence type="ECO:0000256" key="4">
    <source>
        <dbReference type="ARBA" id="ARBA00022723"/>
    </source>
</evidence>
<feature type="compositionally biased region" description="Basic and acidic residues" evidence="13">
    <location>
        <begin position="168"/>
        <end position="179"/>
    </location>
</feature>
<dbReference type="FunFam" id="2.60.11.10:FF:000003">
    <property type="entry name" value="Cytochrome c oxidase subunit IV"/>
    <property type="match status" value="1"/>
</dbReference>
<comment type="subcellular location">
    <subcellularLocation>
        <location evidence="1">Mitochondrion inner membrane</location>
        <topology evidence="1">Peripheral membrane protein</topology>
        <orientation evidence="1">Matrix side</orientation>
    </subcellularLocation>
</comment>
<keyword evidence="7" id="KW-0809">Transit peptide</keyword>
<dbReference type="GO" id="GO:1990145">
    <property type="term" value="P:maintenance of translational fidelity"/>
    <property type="evidence" value="ECO:0007669"/>
    <property type="project" value="EnsemblFungi"/>
</dbReference>
<evidence type="ECO:0000256" key="9">
    <source>
        <dbReference type="ARBA" id="ARBA00023136"/>
    </source>
</evidence>
<organism evidence="14 15">
    <name type="scientific">Ceratocystis fimbriata f. sp. platani</name>
    <dbReference type="NCBI Taxonomy" id="88771"/>
    <lineage>
        <taxon>Eukaryota</taxon>
        <taxon>Fungi</taxon>
        <taxon>Dikarya</taxon>
        <taxon>Ascomycota</taxon>
        <taxon>Pezizomycotina</taxon>
        <taxon>Sordariomycetes</taxon>
        <taxon>Hypocreomycetidae</taxon>
        <taxon>Microascales</taxon>
        <taxon>Ceratocystidaceae</taxon>
        <taxon>Ceratocystis</taxon>
    </lineage>
</organism>
<feature type="binding site" evidence="12">
    <location>
        <position position="152"/>
    </location>
    <ligand>
        <name>Zn(2+)</name>
        <dbReference type="ChEBI" id="CHEBI:29105"/>
    </ligand>
</feature>
<evidence type="ECO:0000256" key="13">
    <source>
        <dbReference type="SAM" id="MobiDB-lite"/>
    </source>
</evidence>
<keyword evidence="8" id="KW-0496">Mitochondrion</keyword>
<evidence type="ECO:0000256" key="6">
    <source>
        <dbReference type="ARBA" id="ARBA00022833"/>
    </source>
</evidence>
<evidence type="ECO:0000256" key="2">
    <source>
        <dbReference type="ARBA" id="ARBA00004673"/>
    </source>
</evidence>